<evidence type="ECO:0000256" key="6">
    <source>
        <dbReference type="ARBA" id="ARBA00023242"/>
    </source>
</evidence>
<evidence type="ECO:0000256" key="7">
    <source>
        <dbReference type="PROSITE-ProRule" id="PRU00042"/>
    </source>
</evidence>
<reference evidence="12" key="2">
    <citation type="submission" date="2022-10" db="UniProtKB">
        <authorList>
            <consortium name="EnsemblMetazoa"/>
        </authorList>
    </citation>
    <scope>IDENTIFICATION</scope>
    <source>
        <strain evidence="12">LVP_AGWG</strain>
    </source>
</reference>
<feature type="binding site" evidence="8">
    <location>
        <position position="56"/>
    </location>
    <ligand>
        <name>Zn(2+)</name>
        <dbReference type="ChEBI" id="CHEBI:29105"/>
    </ligand>
</feature>
<dbReference type="PROSITE" id="PS51915">
    <property type="entry name" value="ZAD"/>
    <property type="match status" value="1"/>
</dbReference>
<feature type="domain" description="ZAD" evidence="11">
    <location>
        <begin position="16"/>
        <end position="83"/>
    </location>
</feature>
<dbReference type="InterPro" id="IPR013087">
    <property type="entry name" value="Znf_C2H2_type"/>
</dbReference>
<proteinExistence type="predicted"/>
<evidence type="ECO:0000256" key="4">
    <source>
        <dbReference type="ARBA" id="ARBA00022771"/>
    </source>
</evidence>
<dbReference type="InterPro" id="IPR012934">
    <property type="entry name" value="Znf_AD"/>
</dbReference>
<dbReference type="AlphaFoldDB" id="A0A903TQH0"/>
<evidence type="ECO:0000256" key="5">
    <source>
        <dbReference type="ARBA" id="ARBA00022833"/>
    </source>
</evidence>
<reference evidence="12 13" key="1">
    <citation type="submission" date="2017-06" db="EMBL/GenBank/DDBJ databases">
        <title>Aedes aegypti genome working group (AGWG) sequencing and assembly.</title>
        <authorList>
            <consortium name="Aedes aegypti Genome Working Group (AGWG)"/>
            <person name="Matthews B.J."/>
        </authorList>
    </citation>
    <scope>NUCLEOTIDE SEQUENCE [LARGE SCALE GENOMIC DNA]</scope>
    <source>
        <strain evidence="12 13">LVP_AGWG</strain>
    </source>
</reference>
<dbReference type="SMART" id="SM00868">
    <property type="entry name" value="zf-AD"/>
    <property type="match status" value="1"/>
</dbReference>
<keyword evidence="3" id="KW-0677">Repeat</keyword>
<feature type="compositionally biased region" description="Basic residues" evidence="9">
    <location>
        <begin position="151"/>
        <end position="160"/>
    </location>
</feature>
<evidence type="ECO:0000256" key="3">
    <source>
        <dbReference type="ARBA" id="ARBA00022737"/>
    </source>
</evidence>
<feature type="binding site" evidence="8">
    <location>
        <position position="21"/>
    </location>
    <ligand>
        <name>Zn(2+)</name>
        <dbReference type="ChEBI" id="CHEBI:29105"/>
    </ligand>
</feature>
<evidence type="ECO:0000313" key="13">
    <source>
        <dbReference type="Proteomes" id="UP000008820"/>
    </source>
</evidence>
<dbReference type="EnsemblMetazoa" id="AAEL001551-RD">
    <property type="protein sequence ID" value="AAEL001551-PD"/>
    <property type="gene ID" value="AAEL001551"/>
</dbReference>
<feature type="binding site" evidence="8">
    <location>
        <position position="18"/>
    </location>
    <ligand>
        <name>Zn(2+)</name>
        <dbReference type="ChEBI" id="CHEBI:29105"/>
    </ligand>
</feature>
<protein>
    <submittedName>
        <fullName evidence="12">Uncharacterized protein</fullName>
    </submittedName>
</protein>
<comment type="subcellular location">
    <subcellularLocation>
        <location evidence="1">Nucleus</location>
    </subcellularLocation>
</comment>
<dbReference type="Pfam" id="PF00096">
    <property type="entry name" value="zf-C2H2"/>
    <property type="match status" value="2"/>
</dbReference>
<dbReference type="KEGG" id="aag:5571246"/>
<dbReference type="GO" id="GO:0008270">
    <property type="term" value="F:zinc ion binding"/>
    <property type="evidence" value="ECO:0007669"/>
    <property type="project" value="UniProtKB-UniRule"/>
</dbReference>
<organism evidence="12 13">
    <name type="scientific">Aedes aegypti</name>
    <name type="common">Yellowfever mosquito</name>
    <name type="synonym">Culex aegypti</name>
    <dbReference type="NCBI Taxonomy" id="7159"/>
    <lineage>
        <taxon>Eukaryota</taxon>
        <taxon>Metazoa</taxon>
        <taxon>Ecdysozoa</taxon>
        <taxon>Arthropoda</taxon>
        <taxon>Hexapoda</taxon>
        <taxon>Insecta</taxon>
        <taxon>Pterygota</taxon>
        <taxon>Neoptera</taxon>
        <taxon>Endopterygota</taxon>
        <taxon>Diptera</taxon>
        <taxon>Nematocera</taxon>
        <taxon>Culicoidea</taxon>
        <taxon>Culicidae</taxon>
        <taxon>Culicinae</taxon>
        <taxon>Aedini</taxon>
        <taxon>Aedes</taxon>
        <taxon>Stegomyia</taxon>
    </lineage>
</organism>
<dbReference type="FunFam" id="3.30.160.60:FF:000454">
    <property type="entry name" value="Zinc finger protein 624"/>
    <property type="match status" value="1"/>
</dbReference>
<feature type="binding site" evidence="8">
    <location>
        <position position="59"/>
    </location>
    <ligand>
        <name>Zn(2+)</name>
        <dbReference type="ChEBI" id="CHEBI:29105"/>
    </ligand>
</feature>
<dbReference type="GO" id="GO:0005634">
    <property type="term" value="C:nucleus"/>
    <property type="evidence" value="ECO:0007669"/>
    <property type="project" value="UniProtKB-SubCell"/>
</dbReference>
<dbReference type="PROSITE" id="PS00028">
    <property type="entry name" value="ZINC_FINGER_C2H2_1"/>
    <property type="match status" value="2"/>
</dbReference>
<dbReference type="Pfam" id="PF07776">
    <property type="entry name" value="zf-AD"/>
    <property type="match status" value="1"/>
</dbReference>
<evidence type="ECO:0000256" key="2">
    <source>
        <dbReference type="ARBA" id="ARBA00022723"/>
    </source>
</evidence>
<feature type="domain" description="C2H2-type" evidence="10">
    <location>
        <begin position="122"/>
        <end position="149"/>
    </location>
</feature>
<gene>
    <name evidence="12" type="primary">5571246</name>
</gene>
<keyword evidence="13" id="KW-1185">Reference proteome</keyword>
<name>A0A903TQH0_AEDAE</name>
<keyword evidence="6" id="KW-0539">Nucleus</keyword>
<dbReference type="SUPFAM" id="SSF57667">
    <property type="entry name" value="beta-beta-alpha zinc fingers"/>
    <property type="match status" value="2"/>
</dbReference>
<evidence type="ECO:0000256" key="8">
    <source>
        <dbReference type="PROSITE-ProRule" id="PRU01263"/>
    </source>
</evidence>
<evidence type="ECO:0000259" key="10">
    <source>
        <dbReference type="PROSITE" id="PS50157"/>
    </source>
</evidence>
<dbReference type="PROSITE" id="PS50157">
    <property type="entry name" value="ZINC_FINGER_C2H2_2"/>
    <property type="match status" value="3"/>
</dbReference>
<keyword evidence="2 8" id="KW-0479">Metal-binding</keyword>
<feature type="domain" description="C2H2-type" evidence="10">
    <location>
        <begin position="95"/>
        <end position="122"/>
    </location>
</feature>
<dbReference type="Proteomes" id="UP000008820">
    <property type="component" value="Chromosome 3"/>
</dbReference>
<feature type="region of interest" description="Disordered" evidence="9">
    <location>
        <begin position="149"/>
        <end position="177"/>
    </location>
</feature>
<dbReference type="SMART" id="SM00355">
    <property type="entry name" value="ZnF_C2H2"/>
    <property type="match status" value="3"/>
</dbReference>
<evidence type="ECO:0000256" key="9">
    <source>
        <dbReference type="SAM" id="MobiDB-lite"/>
    </source>
</evidence>
<dbReference type="SUPFAM" id="SSF57716">
    <property type="entry name" value="Glucocorticoid receptor-like (DNA-binding domain)"/>
    <property type="match status" value="1"/>
</dbReference>
<keyword evidence="4 7" id="KW-0863">Zinc-finger</keyword>
<feature type="domain" description="C2H2-type" evidence="10">
    <location>
        <begin position="285"/>
        <end position="313"/>
    </location>
</feature>
<dbReference type="InterPro" id="IPR036236">
    <property type="entry name" value="Znf_C2H2_sf"/>
</dbReference>
<sequence length="313" mass="35925">MEFKPNKGKENAKIDQKCRLCLGDESLENVMHGGTLHKRMLELLGIRVSGKNGFVCAVCRTRVNEFYCFRKRCREIQDALMRNKNIKPPNLDGNWPCDQCPKVFSTKAKRKDHVRYHRPKDYKCDVCGKAFARPSLLAAHVRIHAEDYPKRQSRTKFKSKKNADALPQVKIEPQAENDILSETRTQSEAQNPSDEAGIGIRLNGTSEYHIPQNIVKLEPVDDPMETHGVRTDSESFIFEDMIDIQQVKVEMYSDDKQEIPVIETSAKSSKTARSKRKTPTEEGPIKCDLCAKGFWLRIKLHIHKKRIHGTEHN</sequence>
<dbReference type="OrthoDB" id="7756745at2759"/>
<keyword evidence="5 8" id="KW-0862">Zinc</keyword>
<evidence type="ECO:0000259" key="11">
    <source>
        <dbReference type="PROSITE" id="PS51915"/>
    </source>
</evidence>
<evidence type="ECO:0000256" key="1">
    <source>
        <dbReference type="ARBA" id="ARBA00004123"/>
    </source>
</evidence>
<evidence type="ECO:0000313" key="12">
    <source>
        <dbReference type="EnsemblMetazoa" id="AAEL001551-PD"/>
    </source>
</evidence>
<dbReference type="Gene3D" id="3.30.160.60">
    <property type="entry name" value="Classic Zinc Finger"/>
    <property type="match status" value="1"/>
</dbReference>
<dbReference type="PANTHER" id="PTHR24376:SF235">
    <property type="entry name" value="C2H2-TYPE DOMAIN-CONTAINING PROTEIN"/>
    <property type="match status" value="1"/>
</dbReference>
<accession>A0A903TQH0</accession>
<dbReference type="PANTHER" id="PTHR24376">
    <property type="entry name" value="ZINC FINGER PROTEIN"/>
    <property type="match status" value="1"/>
</dbReference>